<evidence type="ECO:0000313" key="3">
    <source>
        <dbReference type="Proteomes" id="UP000000719"/>
    </source>
</evidence>
<evidence type="ECO:0000256" key="1">
    <source>
        <dbReference type="SAM" id="Phobius"/>
    </source>
</evidence>
<dbReference type="KEGG" id="hor:Hore_17400"/>
<dbReference type="RefSeq" id="WP_015923459.1">
    <property type="nucleotide sequence ID" value="NC_011899.1"/>
</dbReference>
<keyword evidence="1" id="KW-0472">Membrane</keyword>
<gene>
    <name evidence="2" type="ordered locus">Hore_17400</name>
</gene>
<keyword evidence="1" id="KW-1133">Transmembrane helix</keyword>
<organism evidence="2 3">
    <name type="scientific">Halothermothrix orenii (strain H 168 / OCM 544 / DSM 9562)</name>
    <dbReference type="NCBI Taxonomy" id="373903"/>
    <lineage>
        <taxon>Bacteria</taxon>
        <taxon>Bacillati</taxon>
        <taxon>Bacillota</taxon>
        <taxon>Clostridia</taxon>
        <taxon>Halanaerobiales</taxon>
        <taxon>Halothermotrichaceae</taxon>
        <taxon>Halothermothrix</taxon>
    </lineage>
</organism>
<dbReference type="HOGENOM" id="CLU_1545499_0_0_9"/>
<dbReference type="EMBL" id="CP001098">
    <property type="protein sequence ID" value="ACL70489.1"/>
    <property type="molecule type" value="Genomic_DNA"/>
</dbReference>
<accession>B8CYX0</accession>
<keyword evidence="1" id="KW-0812">Transmembrane</keyword>
<keyword evidence="3" id="KW-1185">Reference proteome</keyword>
<protein>
    <submittedName>
        <fullName evidence="2">Uncharacterized protein</fullName>
    </submittedName>
</protein>
<feature type="transmembrane region" description="Helical" evidence="1">
    <location>
        <begin position="12"/>
        <end position="31"/>
    </location>
</feature>
<dbReference type="Proteomes" id="UP000000719">
    <property type="component" value="Chromosome"/>
</dbReference>
<dbReference type="AlphaFoldDB" id="B8CYX0"/>
<reference evidence="2 3" key="1">
    <citation type="journal article" date="2009" name="PLoS ONE">
        <title>Genome analysis of the anaerobic thermohalophilic bacterium Halothermothrix orenii.</title>
        <authorList>
            <person name="Mavromatis K."/>
            <person name="Ivanova N."/>
            <person name="Anderson I."/>
            <person name="Lykidis A."/>
            <person name="Hooper S.D."/>
            <person name="Sun H."/>
            <person name="Kunin V."/>
            <person name="Lapidus A."/>
            <person name="Hugenholtz P."/>
            <person name="Patel B."/>
            <person name="Kyrpides N.C."/>
        </authorList>
    </citation>
    <scope>NUCLEOTIDE SEQUENCE [LARGE SCALE GENOMIC DNA]</scope>
    <source>
        <strain evidence="3">H 168 / OCM 544 / DSM 9562</strain>
    </source>
</reference>
<sequence>MGDRYLIRIIKQNWKFIVVMMIVIIIGGIIIKNVAEIPYENKHKMETRLPVEFEYNNQTIKGFIYVVYWVETDPEVVGDMVVNELERYLVKNGSINLNPLKNQFIRTLKSYSIKEIKNKCYSERQFFELRDDYYMDNDPVLKKIVTGNRFSIPFKYEIKKVFFVYLEDYFKID</sequence>
<evidence type="ECO:0000313" key="2">
    <source>
        <dbReference type="EMBL" id="ACL70489.1"/>
    </source>
</evidence>
<name>B8CYX0_HALOH</name>
<proteinExistence type="predicted"/>